<dbReference type="InterPro" id="IPR014729">
    <property type="entry name" value="Rossmann-like_a/b/a_fold"/>
</dbReference>
<dbReference type="GO" id="GO:0004674">
    <property type="term" value="F:protein serine/threonine kinase activity"/>
    <property type="evidence" value="ECO:0007669"/>
    <property type="project" value="UniProtKB-KW"/>
</dbReference>
<dbReference type="eggNOG" id="ENOG502QWC7">
    <property type="taxonomic scope" value="Eukaryota"/>
</dbReference>
<feature type="region of interest" description="Disordered" evidence="10">
    <location>
        <begin position="211"/>
        <end position="230"/>
    </location>
</feature>
<feature type="compositionally biased region" description="Low complexity" evidence="10">
    <location>
        <begin position="311"/>
        <end position="333"/>
    </location>
</feature>
<feature type="compositionally biased region" description="Polar residues" evidence="10">
    <location>
        <begin position="220"/>
        <end position="230"/>
    </location>
</feature>
<evidence type="ECO:0000256" key="4">
    <source>
        <dbReference type="ARBA" id="ARBA00022741"/>
    </source>
</evidence>
<dbReference type="EMBL" id="CM002292">
    <property type="protein sequence ID" value="ESW22840.1"/>
    <property type="molecule type" value="Genomic_DNA"/>
</dbReference>
<dbReference type="AlphaFoldDB" id="V7C0L5"/>
<dbReference type="InterPro" id="IPR000719">
    <property type="entry name" value="Prot_kinase_dom"/>
</dbReference>
<evidence type="ECO:0000313" key="12">
    <source>
        <dbReference type="EMBL" id="ESW22840.1"/>
    </source>
</evidence>
<evidence type="ECO:0000256" key="1">
    <source>
        <dbReference type="ARBA" id="ARBA00000900"/>
    </source>
</evidence>
<keyword evidence="6" id="KW-0833">Ubl conjugation pathway</keyword>
<dbReference type="PANTHER" id="PTHR45647">
    <property type="entry name" value="OS02G0152300 PROTEIN"/>
    <property type="match status" value="1"/>
</dbReference>
<dbReference type="InterPro" id="IPR008271">
    <property type="entry name" value="Ser/Thr_kinase_AS"/>
</dbReference>
<dbReference type="Gene3D" id="3.30.200.20">
    <property type="entry name" value="Phosphorylase Kinase, domain 1"/>
    <property type="match status" value="1"/>
</dbReference>
<comment type="catalytic activity">
    <reaction evidence="9">
        <text>L-seryl-[protein] + ATP = O-phospho-L-seryl-[protein] + ADP + H(+)</text>
        <dbReference type="Rhea" id="RHEA:17989"/>
        <dbReference type="Rhea" id="RHEA-COMP:9863"/>
        <dbReference type="Rhea" id="RHEA-COMP:11604"/>
        <dbReference type="ChEBI" id="CHEBI:15378"/>
        <dbReference type="ChEBI" id="CHEBI:29999"/>
        <dbReference type="ChEBI" id="CHEBI:30616"/>
        <dbReference type="ChEBI" id="CHEBI:83421"/>
        <dbReference type="ChEBI" id="CHEBI:456216"/>
        <dbReference type="EC" id="2.7.11.1"/>
    </reaction>
</comment>
<comment type="catalytic activity">
    <reaction evidence="1">
        <text>S-ubiquitinyl-[E2 ubiquitin-conjugating enzyme]-L-cysteine + [acceptor protein]-L-lysine = [E2 ubiquitin-conjugating enzyme]-L-cysteine + N(6)-ubiquitinyl-[acceptor protein]-L-lysine.</text>
        <dbReference type="EC" id="2.3.2.27"/>
    </reaction>
</comment>
<feature type="compositionally biased region" description="Basic and acidic residues" evidence="10">
    <location>
        <begin position="1"/>
        <end position="16"/>
    </location>
</feature>
<keyword evidence="7" id="KW-0067">ATP-binding</keyword>
<dbReference type="InterPro" id="IPR051348">
    <property type="entry name" value="U-box_ubiquitin_ligases"/>
</dbReference>
<dbReference type="PROSITE" id="PS50011">
    <property type="entry name" value="PROTEIN_KINASE_DOM"/>
    <property type="match status" value="1"/>
</dbReference>
<dbReference type="Gene3D" id="1.10.510.10">
    <property type="entry name" value="Transferase(Phosphotransferase) domain 1"/>
    <property type="match status" value="1"/>
</dbReference>
<sequence>MVIEKDEKADEGREMWHSNSKGSGIRRGGGGNGIVAVAIDNDKGSSCALKWAVDSLLARGQTVILLHVLHGTSVSRGSEAIICNITNSSVSPHRYQHDTSMKDLFLPFHCYCTRKDIQCLDVLLQDHDDVKAITEYVSYAAIENLVIGATSRRGFIRFKSSSSSILKGAPDFCTVFIVSKGKISSVRNATRPAAHTSPLLSHIRNLKNKEEHHPEIPFRNANTRDGTSIKPQGWLDESFKSPFPRRGTTGISCVDFPDSDTEISFVSSNRPSTGRSSSVYDCIEAGRTSHVSNSSDHNFGSARLGLRFNDPSSPHTSVSHESSRTSFSYSSQSMDEEAEADVRRLKLEVKQSMEMYNAACREALTAQQKLMELKDWRMEEKHKLEEAHLAQEAALAIAEQEKARRRAAMETAEASKKIAEIETHRRASVEVKALKEAEKMRKLLDNLTQTDVRYRRYSIEQIEAATNFFAESQKIGEGGYGPVFKCFLDHTPVAVKVLRPDAAQGKSQFQQEIDILSCIRHPNMVLLLGACPEYGVLIYEYMANGSLEDCLFRKRNNSVLSWQLRFRIAAEIATGLLFLHQTKPEPFVHRDLKPGNILLDQNYVSKISDVGLARLVPQVAENVTQCCMTSAAGTFCYIDPEYQQTGMLGVKSDVYSLGIIFLQLLTGRTPMGLAYRAGEAIENDTFEEMLDPSVTDWPLQQVLCLAKMAVKCAELRRKDRPDLAKVVLPELDKLRDFAEENMTVQSLPIILGCIAPSPCHTETSVQQVMLQDVMSDPRFVHSVGSSAPSTPTEGNP</sequence>
<keyword evidence="4" id="KW-0547">Nucleotide-binding</keyword>
<dbReference type="STRING" id="3885.V7C0L5"/>
<feature type="domain" description="Protein kinase" evidence="11">
    <location>
        <begin position="469"/>
        <end position="731"/>
    </location>
</feature>
<accession>V7C0L5</accession>
<feature type="region of interest" description="Disordered" evidence="10">
    <location>
        <begin position="1"/>
        <end position="25"/>
    </location>
</feature>
<organism evidence="12 13">
    <name type="scientific">Phaseolus vulgaris</name>
    <name type="common">Kidney bean</name>
    <name type="synonym">French bean</name>
    <dbReference type="NCBI Taxonomy" id="3885"/>
    <lineage>
        <taxon>Eukaryota</taxon>
        <taxon>Viridiplantae</taxon>
        <taxon>Streptophyta</taxon>
        <taxon>Embryophyta</taxon>
        <taxon>Tracheophyta</taxon>
        <taxon>Spermatophyta</taxon>
        <taxon>Magnoliopsida</taxon>
        <taxon>eudicotyledons</taxon>
        <taxon>Gunneridae</taxon>
        <taxon>Pentapetalae</taxon>
        <taxon>rosids</taxon>
        <taxon>fabids</taxon>
        <taxon>Fabales</taxon>
        <taxon>Fabaceae</taxon>
        <taxon>Papilionoideae</taxon>
        <taxon>50 kb inversion clade</taxon>
        <taxon>NPAAA clade</taxon>
        <taxon>indigoferoid/millettioid clade</taxon>
        <taxon>Phaseoleae</taxon>
        <taxon>Phaseolus</taxon>
    </lineage>
</organism>
<dbReference type="Gene3D" id="3.40.50.620">
    <property type="entry name" value="HUPs"/>
    <property type="match status" value="1"/>
</dbReference>
<evidence type="ECO:0000256" key="9">
    <source>
        <dbReference type="ARBA" id="ARBA00048679"/>
    </source>
</evidence>
<dbReference type="SUPFAM" id="SSF52402">
    <property type="entry name" value="Adenine nucleotide alpha hydrolases-like"/>
    <property type="match status" value="1"/>
</dbReference>
<name>V7C0L5_PHAVU</name>
<dbReference type="GO" id="GO:0061630">
    <property type="term" value="F:ubiquitin protein ligase activity"/>
    <property type="evidence" value="ECO:0007669"/>
    <property type="project" value="UniProtKB-EC"/>
</dbReference>
<keyword evidence="5" id="KW-0418">Kinase</keyword>
<protein>
    <recommendedName>
        <fullName evidence="11">Protein kinase domain-containing protein</fullName>
    </recommendedName>
</protein>
<dbReference type="Gramene" id="ESW22840">
    <property type="protein sequence ID" value="ESW22840"/>
    <property type="gene ID" value="PHAVU_005G185700g"/>
</dbReference>
<dbReference type="Pfam" id="PF00582">
    <property type="entry name" value="Usp"/>
    <property type="match status" value="1"/>
</dbReference>
<keyword evidence="3" id="KW-0808">Transferase</keyword>
<keyword evidence="2" id="KW-0723">Serine/threonine-protein kinase</keyword>
<evidence type="ECO:0000256" key="10">
    <source>
        <dbReference type="SAM" id="MobiDB-lite"/>
    </source>
</evidence>
<evidence type="ECO:0000313" key="13">
    <source>
        <dbReference type="Proteomes" id="UP000000226"/>
    </source>
</evidence>
<evidence type="ECO:0000256" key="6">
    <source>
        <dbReference type="ARBA" id="ARBA00022786"/>
    </source>
</evidence>
<evidence type="ECO:0000256" key="7">
    <source>
        <dbReference type="ARBA" id="ARBA00022840"/>
    </source>
</evidence>
<dbReference type="FunFam" id="3.30.200.20:FF:000162">
    <property type="entry name" value="Adenine nucleotide alpha hydrolase-like domain kinase"/>
    <property type="match status" value="1"/>
</dbReference>
<gene>
    <name evidence="12" type="ORF">PHAVU_005G185700g</name>
</gene>
<dbReference type="CDD" id="cd01989">
    <property type="entry name" value="USP_STK_Ubox_N"/>
    <property type="match status" value="1"/>
</dbReference>
<dbReference type="SUPFAM" id="SSF56112">
    <property type="entry name" value="Protein kinase-like (PK-like)"/>
    <property type="match status" value="1"/>
</dbReference>
<dbReference type="InterPro" id="IPR011009">
    <property type="entry name" value="Kinase-like_dom_sf"/>
</dbReference>
<feature type="region of interest" description="Disordered" evidence="10">
    <location>
        <begin position="305"/>
        <end position="335"/>
    </location>
</feature>
<dbReference type="Pfam" id="PF00069">
    <property type="entry name" value="Pkinase"/>
    <property type="match status" value="1"/>
</dbReference>
<evidence type="ECO:0000256" key="5">
    <source>
        <dbReference type="ARBA" id="ARBA00022777"/>
    </source>
</evidence>
<dbReference type="Proteomes" id="UP000000226">
    <property type="component" value="Chromosome 5"/>
</dbReference>
<dbReference type="OrthoDB" id="4062651at2759"/>
<dbReference type="PANTHER" id="PTHR45647:SF76">
    <property type="entry name" value="PROTEIN KINASE DOMAIN-CONTAINING PROTEIN"/>
    <property type="match status" value="1"/>
</dbReference>
<reference evidence="13" key="1">
    <citation type="journal article" date="2014" name="Nat. Genet.">
        <title>A reference genome for common bean and genome-wide analysis of dual domestications.</title>
        <authorList>
            <person name="Schmutz J."/>
            <person name="McClean P.E."/>
            <person name="Mamidi S."/>
            <person name="Wu G.A."/>
            <person name="Cannon S.B."/>
            <person name="Grimwood J."/>
            <person name="Jenkins J."/>
            <person name="Shu S."/>
            <person name="Song Q."/>
            <person name="Chavarro C."/>
            <person name="Torres-Torres M."/>
            <person name="Geffroy V."/>
            <person name="Moghaddam S.M."/>
            <person name="Gao D."/>
            <person name="Abernathy B."/>
            <person name="Barry K."/>
            <person name="Blair M."/>
            <person name="Brick M.A."/>
            <person name="Chovatia M."/>
            <person name="Gepts P."/>
            <person name="Goodstein D.M."/>
            <person name="Gonzales M."/>
            <person name="Hellsten U."/>
            <person name="Hyten D.L."/>
            <person name="Jia G."/>
            <person name="Kelly J.D."/>
            <person name="Kudrna D."/>
            <person name="Lee R."/>
            <person name="Richard M.M."/>
            <person name="Miklas P.N."/>
            <person name="Osorno J.M."/>
            <person name="Rodrigues J."/>
            <person name="Thareau V."/>
            <person name="Urrea C.A."/>
            <person name="Wang M."/>
            <person name="Yu Y."/>
            <person name="Zhang M."/>
            <person name="Wing R.A."/>
            <person name="Cregan P.B."/>
            <person name="Rokhsar D.S."/>
            <person name="Jackson S.A."/>
        </authorList>
    </citation>
    <scope>NUCLEOTIDE SEQUENCE [LARGE SCALE GENOMIC DNA]</scope>
    <source>
        <strain evidence="13">cv. G19833</strain>
    </source>
</reference>
<dbReference type="SMART" id="SM00220">
    <property type="entry name" value="S_TKc"/>
    <property type="match status" value="1"/>
</dbReference>
<dbReference type="PROSITE" id="PS00108">
    <property type="entry name" value="PROTEIN_KINASE_ST"/>
    <property type="match status" value="1"/>
</dbReference>
<evidence type="ECO:0000256" key="2">
    <source>
        <dbReference type="ARBA" id="ARBA00022527"/>
    </source>
</evidence>
<comment type="catalytic activity">
    <reaction evidence="8">
        <text>L-threonyl-[protein] + ATP = O-phospho-L-threonyl-[protein] + ADP + H(+)</text>
        <dbReference type="Rhea" id="RHEA:46608"/>
        <dbReference type="Rhea" id="RHEA-COMP:11060"/>
        <dbReference type="Rhea" id="RHEA-COMP:11605"/>
        <dbReference type="ChEBI" id="CHEBI:15378"/>
        <dbReference type="ChEBI" id="CHEBI:30013"/>
        <dbReference type="ChEBI" id="CHEBI:30616"/>
        <dbReference type="ChEBI" id="CHEBI:61977"/>
        <dbReference type="ChEBI" id="CHEBI:456216"/>
        <dbReference type="EC" id="2.7.11.1"/>
    </reaction>
</comment>
<keyword evidence="13" id="KW-1185">Reference proteome</keyword>
<evidence type="ECO:0000259" key="11">
    <source>
        <dbReference type="PROSITE" id="PS50011"/>
    </source>
</evidence>
<dbReference type="GO" id="GO:0005524">
    <property type="term" value="F:ATP binding"/>
    <property type="evidence" value="ECO:0007669"/>
    <property type="project" value="UniProtKB-KW"/>
</dbReference>
<evidence type="ECO:0000256" key="8">
    <source>
        <dbReference type="ARBA" id="ARBA00047899"/>
    </source>
</evidence>
<evidence type="ECO:0000256" key="3">
    <source>
        <dbReference type="ARBA" id="ARBA00022679"/>
    </source>
</evidence>
<dbReference type="FunFam" id="1.10.510.10:FF:001023">
    <property type="entry name" value="Os07g0541700 protein"/>
    <property type="match status" value="1"/>
</dbReference>
<dbReference type="InterPro" id="IPR006016">
    <property type="entry name" value="UspA"/>
</dbReference>
<proteinExistence type="predicted"/>